<keyword evidence="3" id="KW-0378">Hydrolase</keyword>
<evidence type="ECO:0000259" key="5">
    <source>
        <dbReference type="PROSITE" id="PS51935"/>
    </source>
</evidence>
<feature type="non-terminal residue" evidence="6">
    <location>
        <position position="171"/>
    </location>
</feature>
<reference evidence="6" key="1">
    <citation type="journal article" date="2013" name="Environ. Microbiol.">
        <title>Seasonally variable intestinal metagenomes of the red palm weevil (Rhynchophorus ferrugineus).</title>
        <authorList>
            <person name="Jia S."/>
            <person name="Zhang X."/>
            <person name="Zhang G."/>
            <person name="Yin A."/>
            <person name="Zhang S."/>
            <person name="Li F."/>
            <person name="Wang L."/>
            <person name="Zhao D."/>
            <person name="Yun Q."/>
            <person name="Tala"/>
            <person name="Wang J."/>
            <person name="Sun G."/>
            <person name="Baabdullah M."/>
            <person name="Yu X."/>
            <person name="Hu S."/>
            <person name="Al-Mssallem I.S."/>
            <person name="Yu J."/>
        </authorList>
    </citation>
    <scope>NUCLEOTIDE SEQUENCE</scope>
</reference>
<dbReference type="Pfam" id="PF00877">
    <property type="entry name" value="NLPC_P60"/>
    <property type="match status" value="1"/>
</dbReference>
<dbReference type="EMBL" id="KF128356">
    <property type="protein sequence ID" value="AIA95720.1"/>
    <property type="molecule type" value="Genomic_DNA"/>
</dbReference>
<evidence type="ECO:0000256" key="2">
    <source>
        <dbReference type="ARBA" id="ARBA00022670"/>
    </source>
</evidence>
<dbReference type="Gene3D" id="3.90.1720.10">
    <property type="entry name" value="endopeptidase domain like (from Nostoc punctiforme)"/>
    <property type="match status" value="1"/>
</dbReference>
<organism evidence="6">
    <name type="scientific">uncultured Bifidobacterium sp</name>
    <dbReference type="NCBI Taxonomy" id="165187"/>
    <lineage>
        <taxon>Bacteria</taxon>
        <taxon>Bacillati</taxon>
        <taxon>Actinomycetota</taxon>
        <taxon>Actinomycetes</taxon>
        <taxon>Bifidobacteriales</taxon>
        <taxon>Bifidobacteriaceae</taxon>
        <taxon>Bifidobacterium</taxon>
        <taxon>environmental samples</taxon>
    </lineage>
</organism>
<dbReference type="PROSITE" id="PS51935">
    <property type="entry name" value="NLPC_P60"/>
    <property type="match status" value="1"/>
</dbReference>
<dbReference type="PANTHER" id="PTHR47053:SF1">
    <property type="entry name" value="MUREIN DD-ENDOPEPTIDASE MEPH-RELATED"/>
    <property type="match status" value="1"/>
</dbReference>
<dbReference type="InterPro" id="IPR051202">
    <property type="entry name" value="Peptidase_C40"/>
</dbReference>
<sequence length="171" mass="18066">DGTADVFNPIDAIWSQGNHMCDLAAAVQQRIDSGALSGSVLELTLAAYNAGLGNVDKYGGVPPFTETRNYVKNIVANAATYQGSTLNTNGNTIVAQAQTYLGVPYVWGGESLAEGGLDCSGLIWRVYQDLGTTLPIRTADQMANWSKATVVPCDQMQPGDLVAFKYQGAGN</sequence>
<keyword evidence="2" id="KW-0645">Protease</keyword>
<dbReference type="InterPro" id="IPR038765">
    <property type="entry name" value="Papain-like_cys_pep_sf"/>
</dbReference>
<evidence type="ECO:0000313" key="6">
    <source>
        <dbReference type="EMBL" id="AIA95720.1"/>
    </source>
</evidence>
<protein>
    <submittedName>
        <fullName evidence="6">NLPC_P60</fullName>
    </submittedName>
</protein>
<dbReference type="GO" id="GO:0008234">
    <property type="term" value="F:cysteine-type peptidase activity"/>
    <property type="evidence" value="ECO:0007669"/>
    <property type="project" value="UniProtKB-KW"/>
</dbReference>
<dbReference type="PANTHER" id="PTHR47053">
    <property type="entry name" value="MUREIN DD-ENDOPEPTIDASE MEPH-RELATED"/>
    <property type="match status" value="1"/>
</dbReference>
<feature type="non-terminal residue" evidence="6">
    <location>
        <position position="1"/>
    </location>
</feature>
<evidence type="ECO:0000256" key="3">
    <source>
        <dbReference type="ARBA" id="ARBA00022801"/>
    </source>
</evidence>
<dbReference type="InterPro" id="IPR023346">
    <property type="entry name" value="Lysozyme-like_dom_sf"/>
</dbReference>
<dbReference type="AlphaFoldDB" id="A0A060CR28"/>
<dbReference type="InterPro" id="IPR000064">
    <property type="entry name" value="NLP_P60_dom"/>
</dbReference>
<proteinExistence type="inferred from homology"/>
<keyword evidence="4" id="KW-0788">Thiol protease</keyword>
<evidence type="ECO:0000256" key="4">
    <source>
        <dbReference type="ARBA" id="ARBA00022807"/>
    </source>
</evidence>
<accession>A0A060CR28</accession>
<dbReference type="Gene3D" id="1.10.530.10">
    <property type="match status" value="1"/>
</dbReference>
<dbReference type="SUPFAM" id="SSF53955">
    <property type="entry name" value="Lysozyme-like"/>
    <property type="match status" value="1"/>
</dbReference>
<feature type="domain" description="NlpC/P60" evidence="5">
    <location>
        <begin position="87"/>
        <end position="171"/>
    </location>
</feature>
<evidence type="ECO:0000256" key="1">
    <source>
        <dbReference type="ARBA" id="ARBA00007074"/>
    </source>
</evidence>
<name>A0A060CR28_9BIFI</name>
<dbReference type="SUPFAM" id="SSF54001">
    <property type="entry name" value="Cysteine proteinases"/>
    <property type="match status" value="1"/>
</dbReference>
<comment type="similarity">
    <text evidence="1">Belongs to the peptidase C40 family.</text>
</comment>
<dbReference type="GO" id="GO:0006508">
    <property type="term" value="P:proteolysis"/>
    <property type="evidence" value="ECO:0007669"/>
    <property type="project" value="UniProtKB-KW"/>
</dbReference>